<dbReference type="RefSeq" id="WP_307803869.1">
    <property type="nucleotide sequence ID" value="NZ_BAAAMH010000012.1"/>
</dbReference>
<evidence type="ECO:0000256" key="1">
    <source>
        <dbReference type="ARBA" id="ARBA00022676"/>
    </source>
</evidence>
<dbReference type="CDD" id="cd03789">
    <property type="entry name" value="GT9_LPS_heptosyltransferase"/>
    <property type="match status" value="1"/>
</dbReference>
<gene>
    <name evidence="3" type="ORF">JOF54_001169</name>
</gene>
<dbReference type="Pfam" id="PF01075">
    <property type="entry name" value="Glyco_transf_9"/>
    <property type="match status" value="1"/>
</dbReference>
<keyword evidence="4" id="KW-1185">Reference proteome</keyword>
<dbReference type="InterPro" id="IPR051199">
    <property type="entry name" value="LPS_LOS_Heptosyltrfase"/>
</dbReference>
<dbReference type="EMBL" id="JAGIOB010000001">
    <property type="protein sequence ID" value="MBP2416247.1"/>
    <property type="molecule type" value="Genomic_DNA"/>
</dbReference>
<name>A0ABS4Z6A1_9ACTN</name>
<dbReference type="PANTHER" id="PTHR30160:SF1">
    <property type="entry name" value="LIPOPOLYSACCHARIDE 1,2-N-ACETYLGLUCOSAMINETRANSFERASE-RELATED"/>
    <property type="match status" value="1"/>
</dbReference>
<organism evidence="3 4">
    <name type="scientific">Microlunatus capsulatus</name>
    <dbReference type="NCBI Taxonomy" id="99117"/>
    <lineage>
        <taxon>Bacteria</taxon>
        <taxon>Bacillati</taxon>
        <taxon>Actinomycetota</taxon>
        <taxon>Actinomycetes</taxon>
        <taxon>Propionibacteriales</taxon>
        <taxon>Propionibacteriaceae</taxon>
        <taxon>Microlunatus</taxon>
    </lineage>
</organism>
<sequence>MDRLGEPDGRPELLVLRALGLGDLLVAVPALRGIRRARPDARVVLATSAWLEPVVELADAVDVLLPTVELAPLELAPGRVEAAVDLHGHGPRSRAVCEAVRPQRLVGWRAPGWEGPEHPDDVHERERWASLVTAHGMPADPLDLALRRPDLPSPHPGAAVVHVGAAFGSREWPVERFGAVAAALRGRGLEVVVTGGERDVERARRVAEVAGLPPAAVLAGRLPLLDFAALVAGAALVVTADTGAGHLASAYARPSVVVFGPAPPEHWGPPPGPHVALTHAALRGSSPFTDQPDPALLAVTVEEVLAAVDSLDVSPP</sequence>
<keyword evidence="2" id="KW-0808">Transferase</keyword>
<proteinExistence type="predicted"/>
<dbReference type="PANTHER" id="PTHR30160">
    <property type="entry name" value="TETRAACYLDISACCHARIDE 4'-KINASE-RELATED"/>
    <property type="match status" value="1"/>
</dbReference>
<evidence type="ECO:0000313" key="4">
    <source>
        <dbReference type="Proteomes" id="UP000758168"/>
    </source>
</evidence>
<keyword evidence="1" id="KW-0328">Glycosyltransferase</keyword>
<accession>A0ABS4Z6A1</accession>
<dbReference type="InterPro" id="IPR002201">
    <property type="entry name" value="Glyco_trans_9"/>
</dbReference>
<evidence type="ECO:0000256" key="2">
    <source>
        <dbReference type="ARBA" id="ARBA00022679"/>
    </source>
</evidence>
<dbReference type="Proteomes" id="UP000758168">
    <property type="component" value="Unassembled WGS sequence"/>
</dbReference>
<reference evidence="3 4" key="1">
    <citation type="submission" date="2021-03" db="EMBL/GenBank/DDBJ databases">
        <title>Sequencing the genomes of 1000 actinobacteria strains.</title>
        <authorList>
            <person name="Klenk H.-P."/>
        </authorList>
    </citation>
    <scope>NUCLEOTIDE SEQUENCE [LARGE SCALE GENOMIC DNA]</scope>
    <source>
        <strain evidence="3 4">DSM 12936</strain>
    </source>
</reference>
<comment type="caution">
    <text evidence="3">The sequence shown here is derived from an EMBL/GenBank/DDBJ whole genome shotgun (WGS) entry which is preliminary data.</text>
</comment>
<evidence type="ECO:0000313" key="3">
    <source>
        <dbReference type="EMBL" id="MBP2416247.1"/>
    </source>
</evidence>
<protein>
    <submittedName>
        <fullName evidence="3">ADP-heptose:LPS heptosyltransferase</fullName>
    </submittedName>
</protein>
<dbReference type="Gene3D" id="3.40.50.2000">
    <property type="entry name" value="Glycogen Phosphorylase B"/>
    <property type="match status" value="2"/>
</dbReference>
<dbReference type="SUPFAM" id="SSF53756">
    <property type="entry name" value="UDP-Glycosyltransferase/glycogen phosphorylase"/>
    <property type="match status" value="1"/>
</dbReference>